<evidence type="ECO:0000313" key="3">
    <source>
        <dbReference type="Proteomes" id="UP001379533"/>
    </source>
</evidence>
<dbReference type="PANTHER" id="PTHR35010:SF4">
    <property type="entry name" value="BLL5781 PROTEIN"/>
    <property type="match status" value="1"/>
</dbReference>
<gene>
    <name evidence="2" type="ORF">LZC95_41970</name>
</gene>
<evidence type="ECO:0000259" key="1">
    <source>
        <dbReference type="PROSITE" id="PS50943"/>
    </source>
</evidence>
<dbReference type="Proteomes" id="UP001379533">
    <property type="component" value="Chromosome"/>
</dbReference>
<dbReference type="PROSITE" id="PS50943">
    <property type="entry name" value="HTH_CROC1"/>
    <property type="match status" value="1"/>
</dbReference>
<feature type="domain" description="HTH cro/C1-type" evidence="1">
    <location>
        <begin position="12"/>
        <end position="66"/>
    </location>
</feature>
<name>A0ABZ2K6V7_9BACT</name>
<dbReference type="SUPFAM" id="SSF47413">
    <property type="entry name" value="lambda repressor-like DNA-binding domains"/>
    <property type="match status" value="1"/>
</dbReference>
<dbReference type="InterPro" id="IPR001387">
    <property type="entry name" value="Cro/C1-type_HTH"/>
</dbReference>
<sequence length="269" mass="30324">MRPDIGLFPAVLRHWRVRRGWSQLDLALHANVSARHVSFLETGRAQPSRDMVLRLGETFDLSLRDRNAMLRAAGFEHAFAEPAFDGGLPPPLAQAIERMSAQQEPYPLMVLNRQYDVLRVNESAGRLFGLFLAHTAPVSPGGLNLVKLMFEPYIAQHVLVDWERTAREAISRIHRELLARPNDAGLAALLQSLLAHPHVPKEWRQPDLSTPSEPIVVFRLRHGDTELAFLTTITVFQAPQNVLLDEIVIESYFPFDDRTAAFCTDLARA</sequence>
<dbReference type="Gene3D" id="3.30.450.180">
    <property type="match status" value="1"/>
</dbReference>
<accession>A0ABZ2K6V7</accession>
<keyword evidence="3" id="KW-1185">Reference proteome</keyword>
<dbReference type="EMBL" id="CP089982">
    <property type="protein sequence ID" value="WXA93007.1"/>
    <property type="molecule type" value="Genomic_DNA"/>
</dbReference>
<dbReference type="SMART" id="SM00530">
    <property type="entry name" value="HTH_XRE"/>
    <property type="match status" value="1"/>
</dbReference>
<dbReference type="InterPro" id="IPR041413">
    <property type="entry name" value="MLTR_LBD"/>
</dbReference>
<proteinExistence type="predicted"/>
<dbReference type="InterPro" id="IPR010982">
    <property type="entry name" value="Lambda_DNA-bd_dom_sf"/>
</dbReference>
<dbReference type="Pfam" id="PF13560">
    <property type="entry name" value="HTH_31"/>
    <property type="match status" value="1"/>
</dbReference>
<reference evidence="2 3" key="1">
    <citation type="submission" date="2021-12" db="EMBL/GenBank/DDBJ databases">
        <title>Discovery of the Pendulisporaceae a myxobacterial family with distinct sporulation behavior and unique specialized metabolism.</title>
        <authorList>
            <person name="Garcia R."/>
            <person name="Popoff A."/>
            <person name="Bader C.D."/>
            <person name="Loehr J."/>
            <person name="Walesch S."/>
            <person name="Walt C."/>
            <person name="Boldt J."/>
            <person name="Bunk B."/>
            <person name="Haeckl F.J.F.P.J."/>
            <person name="Gunesch A.P."/>
            <person name="Birkelbach J."/>
            <person name="Nuebel U."/>
            <person name="Pietschmann T."/>
            <person name="Bach T."/>
            <person name="Mueller R."/>
        </authorList>
    </citation>
    <scope>NUCLEOTIDE SEQUENCE [LARGE SCALE GENOMIC DNA]</scope>
    <source>
        <strain evidence="2 3">MSr12523</strain>
    </source>
</reference>
<dbReference type="PANTHER" id="PTHR35010">
    <property type="entry name" value="BLL4672 PROTEIN-RELATED"/>
    <property type="match status" value="1"/>
</dbReference>
<dbReference type="RefSeq" id="WP_394843605.1">
    <property type="nucleotide sequence ID" value="NZ_CP089982.1"/>
</dbReference>
<dbReference type="CDD" id="cd00093">
    <property type="entry name" value="HTH_XRE"/>
    <property type="match status" value="1"/>
</dbReference>
<protein>
    <submittedName>
        <fullName evidence="2">Helix-turn-helix transcriptional regulator</fullName>
    </submittedName>
</protein>
<organism evidence="2 3">
    <name type="scientific">Pendulispora brunnea</name>
    <dbReference type="NCBI Taxonomy" id="2905690"/>
    <lineage>
        <taxon>Bacteria</taxon>
        <taxon>Pseudomonadati</taxon>
        <taxon>Myxococcota</taxon>
        <taxon>Myxococcia</taxon>
        <taxon>Myxococcales</taxon>
        <taxon>Sorangiineae</taxon>
        <taxon>Pendulisporaceae</taxon>
        <taxon>Pendulispora</taxon>
    </lineage>
</organism>
<dbReference type="Gene3D" id="1.10.260.40">
    <property type="entry name" value="lambda repressor-like DNA-binding domains"/>
    <property type="match status" value="1"/>
</dbReference>
<evidence type="ECO:0000313" key="2">
    <source>
        <dbReference type="EMBL" id="WXA93007.1"/>
    </source>
</evidence>
<dbReference type="Pfam" id="PF17765">
    <property type="entry name" value="MLTR_LBD"/>
    <property type="match status" value="1"/>
</dbReference>